<feature type="transmembrane region" description="Helical" evidence="7">
    <location>
        <begin position="64"/>
        <end position="82"/>
    </location>
</feature>
<evidence type="ECO:0000256" key="7">
    <source>
        <dbReference type="SAM" id="Phobius"/>
    </source>
</evidence>
<dbReference type="Pfam" id="PF13515">
    <property type="entry name" value="FUSC_2"/>
    <property type="match status" value="1"/>
</dbReference>
<keyword evidence="4 7" id="KW-1133">Transmembrane helix</keyword>
<name>A0ABV6N9Q1_9PSEU</name>
<evidence type="ECO:0000313" key="9">
    <source>
        <dbReference type="EMBL" id="MFC0549179.1"/>
    </source>
</evidence>
<feature type="transmembrane region" description="Helical" evidence="7">
    <location>
        <begin position="117"/>
        <end position="135"/>
    </location>
</feature>
<feature type="transmembrane region" description="Helical" evidence="7">
    <location>
        <begin position="40"/>
        <end position="57"/>
    </location>
</feature>
<evidence type="ECO:0000256" key="1">
    <source>
        <dbReference type="ARBA" id="ARBA00004651"/>
    </source>
</evidence>
<dbReference type="InterPro" id="IPR049453">
    <property type="entry name" value="Memb_transporter_dom"/>
</dbReference>
<feature type="transmembrane region" description="Helical" evidence="7">
    <location>
        <begin position="461"/>
        <end position="477"/>
    </location>
</feature>
<comment type="subcellular location">
    <subcellularLocation>
        <location evidence="1">Cell membrane</location>
        <topology evidence="1">Multi-pass membrane protein</topology>
    </subcellularLocation>
</comment>
<feature type="transmembrane region" description="Helical" evidence="7">
    <location>
        <begin position="141"/>
        <end position="158"/>
    </location>
</feature>
<proteinExistence type="inferred from homology"/>
<dbReference type="RefSeq" id="WP_379794755.1">
    <property type="nucleotide sequence ID" value="NZ_JBHLUD010000020.1"/>
</dbReference>
<sequence length="721" mass="74789">MTSLQGLWSTPAALRAVRATVVVPGLFAFCYGVLGDLQVATFAAFGGFATLVLAAFGGRARDKVVAHLGLAVAGSALIVIGTAVNGSVVVATVVTLPVVFLVLFAQVGGPNAASGSAAALLAYVLPAASPGTMAMLPERLAGWWLASVVGTLAVLALSPKPPGAQLRLAVADNARALADQLSAALSGDRDPKYRQHSLDRKHNLLTTFTATPYRPTGLAAADQALDSLVGLLEWCTSVICDSLSEYDDLTDIDEVERRLLADTAAVLRDVAALLTDEPTKPQLECLERSLADSVEHLRRLRSDSAEFGAAVHLSFHARAAAVAAHTALADALIAAHRADPAIVSNGRRRWYGTDPTGAETTGGESRLAGVSTIASAVSRHANLRSVWFLNSARGAIALAAAVAVADLTGVEHGFWVVLGTLSVLRTNAASTGSTVLRALLGTVVGFVIGAALLLAIGSSTAALWTALPLAVLVAAYAPGVLPFAAGQAAFTVVVCVLFNLLVPAGWEIGVVRIEDVAIGCAVSFAVGVLFWPRGAGSLVADDLADAFRTGGVYLSDAAHWALGLRPEAPAASAAIAAGSRLDEALRGFLAEQGTKRVPKEDLWRLVAGALRARLTAHSLAGLPAAPGEPDPLRQQLGEHAGQVAAWFDHLASRLDRADHSGAPMLAPPQLREPVLPNGTTVPDLSTALWVGEHLKHVTPRLMELVAPAGAVAAQRHRPWWR</sequence>
<keyword evidence="5 7" id="KW-0472">Membrane</keyword>
<feature type="domain" description="Integral membrane bound transporter" evidence="8">
    <location>
        <begin position="401"/>
        <end position="526"/>
    </location>
</feature>
<keyword evidence="2" id="KW-1003">Cell membrane</keyword>
<dbReference type="EMBL" id="JBHLUD010000020">
    <property type="protein sequence ID" value="MFC0549179.1"/>
    <property type="molecule type" value="Genomic_DNA"/>
</dbReference>
<evidence type="ECO:0000256" key="2">
    <source>
        <dbReference type="ARBA" id="ARBA00022475"/>
    </source>
</evidence>
<accession>A0ABV6N9Q1</accession>
<evidence type="ECO:0000256" key="5">
    <source>
        <dbReference type="ARBA" id="ARBA00023136"/>
    </source>
</evidence>
<organism evidence="9 10">
    <name type="scientific">Kutzneria chonburiensis</name>
    <dbReference type="NCBI Taxonomy" id="1483604"/>
    <lineage>
        <taxon>Bacteria</taxon>
        <taxon>Bacillati</taxon>
        <taxon>Actinomycetota</taxon>
        <taxon>Actinomycetes</taxon>
        <taxon>Pseudonocardiales</taxon>
        <taxon>Pseudonocardiaceae</taxon>
        <taxon>Kutzneria</taxon>
    </lineage>
</organism>
<evidence type="ECO:0000256" key="4">
    <source>
        <dbReference type="ARBA" id="ARBA00022989"/>
    </source>
</evidence>
<dbReference type="PANTHER" id="PTHR30509:SF9">
    <property type="entry name" value="MULTIDRUG RESISTANCE PROTEIN MDTO"/>
    <property type="match status" value="1"/>
</dbReference>
<dbReference type="Proteomes" id="UP001589810">
    <property type="component" value="Unassembled WGS sequence"/>
</dbReference>
<keyword evidence="3 7" id="KW-0812">Transmembrane</keyword>
<feature type="transmembrane region" description="Helical" evidence="7">
    <location>
        <begin position="88"/>
        <end position="105"/>
    </location>
</feature>
<reference evidence="9 10" key="1">
    <citation type="submission" date="2024-09" db="EMBL/GenBank/DDBJ databases">
        <authorList>
            <person name="Sun Q."/>
            <person name="Mori K."/>
        </authorList>
    </citation>
    <scope>NUCLEOTIDE SEQUENCE [LARGE SCALE GENOMIC DNA]</scope>
    <source>
        <strain evidence="9 10">TBRC 1432</strain>
    </source>
</reference>
<protein>
    <submittedName>
        <fullName evidence="9">FUSC family protein</fullName>
    </submittedName>
</protein>
<evidence type="ECO:0000256" key="3">
    <source>
        <dbReference type="ARBA" id="ARBA00022692"/>
    </source>
</evidence>
<feature type="transmembrane region" description="Helical" evidence="7">
    <location>
        <begin position="483"/>
        <end position="501"/>
    </location>
</feature>
<evidence type="ECO:0000256" key="6">
    <source>
        <dbReference type="ARBA" id="ARBA00043993"/>
    </source>
</evidence>
<keyword evidence="10" id="KW-1185">Reference proteome</keyword>
<feature type="transmembrane region" description="Helical" evidence="7">
    <location>
        <begin position="12"/>
        <end position="34"/>
    </location>
</feature>
<comment type="caution">
    <text evidence="9">The sequence shown here is derived from an EMBL/GenBank/DDBJ whole genome shotgun (WGS) entry which is preliminary data.</text>
</comment>
<dbReference type="PANTHER" id="PTHR30509">
    <property type="entry name" value="P-HYDROXYBENZOIC ACID EFFLUX PUMP SUBUNIT-RELATED"/>
    <property type="match status" value="1"/>
</dbReference>
<evidence type="ECO:0000313" key="10">
    <source>
        <dbReference type="Proteomes" id="UP001589810"/>
    </source>
</evidence>
<comment type="similarity">
    <text evidence="6">Belongs to the YccS/YhfK family.</text>
</comment>
<gene>
    <name evidence="9" type="ORF">ACFFH7_47240</name>
</gene>
<evidence type="ECO:0000259" key="8">
    <source>
        <dbReference type="Pfam" id="PF13515"/>
    </source>
</evidence>
<feature type="transmembrane region" description="Helical" evidence="7">
    <location>
        <begin position="394"/>
        <end position="415"/>
    </location>
</feature>
<feature type="transmembrane region" description="Helical" evidence="7">
    <location>
        <begin position="513"/>
        <end position="531"/>
    </location>
</feature>
<feature type="transmembrane region" description="Helical" evidence="7">
    <location>
        <begin position="435"/>
        <end position="454"/>
    </location>
</feature>